<comment type="caution">
    <text evidence="2">The sequence shown here is derived from an EMBL/GenBank/DDBJ whole genome shotgun (WGS) entry which is preliminary data.</text>
</comment>
<sequence>MSANIASIYLLFRGLLQRAACGLIIAAAVLGVGSVGLSASGVWPWLQIDMSWGSQALPQAGIWLQCGLAALAVMLVAFLPANGRIMALETAHRRFQIGMEDIARAYHAAHTADREGVFKLSSEFDAVRERLAHLRTHPDLERLEPDLLEIAAQMSHISRELAETYSADKVARARMFLHQRQEEIERFNHNLIEAKHIATELRHWLHQVELEESVAASQLERLRAELQGLLPDLGLETTLRDGDDRIFDLPRAAE</sequence>
<dbReference type="RefSeq" id="WP_379914526.1">
    <property type="nucleotide sequence ID" value="NZ_JBHUDD010000050.1"/>
</dbReference>
<proteinExistence type="predicted"/>
<feature type="transmembrane region" description="Helical" evidence="1">
    <location>
        <begin position="62"/>
        <end position="81"/>
    </location>
</feature>
<keyword evidence="1" id="KW-0812">Transmembrane</keyword>
<keyword evidence="3" id="KW-1185">Reference proteome</keyword>
<keyword evidence="1" id="KW-1133">Transmembrane helix</keyword>
<evidence type="ECO:0000313" key="2">
    <source>
        <dbReference type="EMBL" id="MFD1509325.1"/>
    </source>
</evidence>
<evidence type="ECO:0000256" key="1">
    <source>
        <dbReference type="SAM" id="Phobius"/>
    </source>
</evidence>
<name>A0ABW4EDB0_9RHOB</name>
<accession>A0ABW4EDB0</accession>
<feature type="transmembrane region" description="Helical" evidence="1">
    <location>
        <begin position="20"/>
        <end position="42"/>
    </location>
</feature>
<keyword evidence="1" id="KW-0472">Membrane</keyword>
<organism evidence="2 3">
    <name type="scientific">Lacimonas salitolerans</name>
    <dbReference type="NCBI Taxonomy" id="1323750"/>
    <lineage>
        <taxon>Bacteria</taxon>
        <taxon>Pseudomonadati</taxon>
        <taxon>Pseudomonadota</taxon>
        <taxon>Alphaproteobacteria</taxon>
        <taxon>Rhodobacterales</taxon>
        <taxon>Paracoccaceae</taxon>
        <taxon>Lacimonas</taxon>
    </lineage>
</organism>
<evidence type="ECO:0000313" key="3">
    <source>
        <dbReference type="Proteomes" id="UP001597186"/>
    </source>
</evidence>
<dbReference type="Proteomes" id="UP001597186">
    <property type="component" value="Unassembled WGS sequence"/>
</dbReference>
<protein>
    <submittedName>
        <fullName evidence="2">DNA repair protein</fullName>
    </submittedName>
</protein>
<reference evidence="3" key="1">
    <citation type="journal article" date="2019" name="Int. J. Syst. Evol. Microbiol.">
        <title>The Global Catalogue of Microorganisms (GCM) 10K type strain sequencing project: providing services to taxonomists for standard genome sequencing and annotation.</title>
        <authorList>
            <consortium name="The Broad Institute Genomics Platform"/>
            <consortium name="The Broad Institute Genome Sequencing Center for Infectious Disease"/>
            <person name="Wu L."/>
            <person name="Ma J."/>
        </authorList>
    </citation>
    <scope>NUCLEOTIDE SEQUENCE [LARGE SCALE GENOMIC DNA]</scope>
    <source>
        <strain evidence="3">CGMCC 1.12477</strain>
    </source>
</reference>
<gene>
    <name evidence="2" type="ORF">ACFTOW_07915</name>
</gene>
<dbReference type="EMBL" id="JBHUDD010000050">
    <property type="protein sequence ID" value="MFD1509325.1"/>
    <property type="molecule type" value="Genomic_DNA"/>
</dbReference>